<dbReference type="EMBL" id="FOIU01000001">
    <property type="protein sequence ID" value="SEW03278.1"/>
    <property type="molecule type" value="Genomic_DNA"/>
</dbReference>
<dbReference type="AlphaFoldDB" id="A0A1I0NPQ7"/>
<keyword evidence="2" id="KW-1185">Reference proteome</keyword>
<evidence type="ECO:0000313" key="2">
    <source>
        <dbReference type="Proteomes" id="UP000199469"/>
    </source>
</evidence>
<proteinExistence type="predicted"/>
<gene>
    <name evidence="1" type="ORF">SAMN05421841_0719</name>
</gene>
<dbReference type="Proteomes" id="UP000199469">
    <property type="component" value="Unassembled WGS sequence"/>
</dbReference>
<sequence length="196" mass="22578">MRVFLYGVLLRSAQYAYQKSWEKEKKYIREYRGTPIMNAVHGVWKKLDLSIDKRKHFYSEIQLVGKVESGLDARAFYEFLKANSIKTVPMSIRGGNNQILGPRTQGGRATAIFGGPVETSHDDKTMMLINFAKQGHFFEGGYVMIRVFEEDGKVYSEFIGFGKNNFAGFNEQLGSKLFKGMMSFNILLFNFRRYTE</sequence>
<name>A0A1I0NPQ7_9FLAO</name>
<dbReference type="OrthoDB" id="1247577at2"/>
<evidence type="ECO:0000313" key="1">
    <source>
        <dbReference type="EMBL" id="SEW03278.1"/>
    </source>
</evidence>
<protein>
    <submittedName>
        <fullName evidence="1">Uncharacterized protein</fullName>
    </submittedName>
</protein>
<dbReference type="RefSeq" id="WP_089790669.1">
    <property type="nucleotide sequence ID" value="NZ_FOIU01000001.1"/>
</dbReference>
<reference evidence="2" key="1">
    <citation type="submission" date="2016-10" db="EMBL/GenBank/DDBJ databases">
        <authorList>
            <person name="Varghese N."/>
            <person name="Submissions S."/>
        </authorList>
    </citation>
    <scope>NUCLEOTIDE SEQUENCE [LARGE SCALE GENOMIC DNA]</scope>
    <source>
        <strain evidence="2">DSM 17724</strain>
    </source>
</reference>
<accession>A0A1I0NPQ7</accession>
<organism evidence="1 2">
    <name type="scientific">Chryseobacterium wanjuense</name>
    <dbReference type="NCBI Taxonomy" id="356305"/>
    <lineage>
        <taxon>Bacteria</taxon>
        <taxon>Pseudomonadati</taxon>
        <taxon>Bacteroidota</taxon>
        <taxon>Flavobacteriia</taxon>
        <taxon>Flavobacteriales</taxon>
        <taxon>Weeksellaceae</taxon>
        <taxon>Chryseobacterium group</taxon>
        <taxon>Chryseobacterium</taxon>
    </lineage>
</organism>